<reference evidence="1 2" key="1">
    <citation type="submission" date="2016-07" db="EMBL/GenBank/DDBJ databases">
        <title>Pervasive Adenine N6-methylation of Active Genes in Fungi.</title>
        <authorList>
            <consortium name="DOE Joint Genome Institute"/>
            <person name="Mondo S.J."/>
            <person name="Dannebaum R.O."/>
            <person name="Kuo R.C."/>
            <person name="Labutti K."/>
            <person name="Haridas S."/>
            <person name="Kuo A."/>
            <person name="Salamov A."/>
            <person name="Ahrendt S.R."/>
            <person name="Lipzen A."/>
            <person name="Sullivan W."/>
            <person name="Andreopoulos W.B."/>
            <person name="Clum A."/>
            <person name="Lindquist E."/>
            <person name="Daum C."/>
            <person name="Ramamoorthy G.K."/>
            <person name="Gryganskyi A."/>
            <person name="Culley D."/>
            <person name="Magnuson J.K."/>
            <person name="James T.Y."/>
            <person name="O'Malley M.A."/>
            <person name="Stajich J.E."/>
            <person name="Spatafora J.W."/>
            <person name="Visel A."/>
            <person name="Grigoriev I.V."/>
        </authorList>
    </citation>
    <scope>NUCLEOTIDE SEQUENCE [LARGE SCALE GENOMIC DNA]</scope>
    <source>
        <strain evidence="1 2">CBS 115471</strain>
    </source>
</reference>
<dbReference type="Gene3D" id="3.80.10.10">
    <property type="entry name" value="Ribonuclease Inhibitor"/>
    <property type="match status" value="1"/>
</dbReference>
<evidence type="ECO:0000313" key="2">
    <source>
        <dbReference type="Proteomes" id="UP000193144"/>
    </source>
</evidence>
<name>A0A1Y2A788_9PLEO</name>
<dbReference type="AlphaFoldDB" id="A0A1Y2A788"/>
<protein>
    <submittedName>
        <fullName evidence="1">Uncharacterized protein</fullName>
    </submittedName>
</protein>
<proteinExistence type="predicted"/>
<organism evidence="1 2">
    <name type="scientific">Clohesyomyces aquaticus</name>
    <dbReference type="NCBI Taxonomy" id="1231657"/>
    <lineage>
        <taxon>Eukaryota</taxon>
        <taxon>Fungi</taxon>
        <taxon>Dikarya</taxon>
        <taxon>Ascomycota</taxon>
        <taxon>Pezizomycotina</taxon>
        <taxon>Dothideomycetes</taxon>
        <taxon>Pleosporomycetidae</taxon>
        <taxon>Pleosporales</taxon>
        <taxon>Lindgomycetaceae</taxon>
        <taxon>Clohesyomyces</taxon>
    </lineage>
</organism>
<dbReference type="SUPFAM" id="SSF52047">
    <property type="entry name" value="RNI-like"/>
    <property type="match status" value="1"/>
</dbReference>
<comment type="caution">
    <text evidence="1">The sequence shown here is derived from an EMBL/GenBank/DDBJ whole genome shotgun (WGS) entry which is preliminary data.</text>
</comment>
<dbReference type="EMBL" id="MCFA01000008">
    <property type="protein sequence ID" value="ORY18190.1"/>
    <property type="molecule type" value="Genomic_DNA"/>
</dbReference>
<accession>A0A1Y2A788</accession>
<keyword evidence="2" id="KW-1185">Reference proteome</keyword>
<sequence>MPRAKKLLGKIFCNDITNIWLIKAWMHSLEEFDWEPAFAGLLLYLMPNIQKLTITHCSNSFWNDDGNLGHESSLLNHLSLQTPSAQILFSSKDYLENTLLQMEAANSLPKLNRLTELRYAGKNFHWQWLESPTLRKLEILSEKPLLKMIGAPPLTESAVTSVTVDMCPYNLSEALRTQLSLLLRHLKKLRTLQIGIKVPAWNYGERHRTRTEPAPPKLYAFLADLAKDCVPNLKGLTLYHYTQTKGKQCKITMPRTFHDIRALRDIPTLRRLCLSEWVLTGVAPQSDAPPAPFDSLVPRHLEELRIQGIRCLLRIRNWLWGLVQNRELYPDCGL</sequence>
<dbReference type="InterPro" id="IPR032675">
    <property type="entry name" value="LRR_dom_sf"/>
</dbReference>
<dbReference type="Proteomes" id="UP000193144">
    <property type="component" value="Unassembled WGS sequence"/>
</dbReference>
<gene>
    <name evidence="1" type="ORF">BCR34DRAFT_554367</name>
</gene>
<evidence type="ECO:0000313" key="1">
    <source>
        <dbReference type="EMBL" id="ORY18190.1"/>
    </source>
</evidence>